<accession>A0A1F6T1L1</accession>
<proteinExistence type="inferred from homology"/>
<evidence type="ECO:0000313" key="6">
    <source>
        <dbReference type="Proteomes" id="UP000178379"/>
    </source>
</evidence>
<evidence type="ECO:0000313" key="5">
    <source>
        <dbReference type="EMBL" id="OGI39050.1"/>
    </source>
</evidence>
<dbReference type="InterPro" id="IPR040170">
    <property type="entry name" value="Cytosol_ACT"/>
</dbReference>
<evidence type="ECO:0000256" key="3">
    <source>
        <dbReference type="PROSITE-ProRule" id="PRU01106"/>
    </source>
</evidence>
<organism evidence="5 6">
    <name type="scientific">Candidatus Muproteobacteria bacterium RBG_16_62_13</name>
    <dbReference type="NCBI Taxonomy" id="1817756"/>
    <lineage>
        <taxon>Bacteria</taxon>
        <taxon>Pseudomonadati</taxon>
        <taxon>Pseudomonadota</taxon>
        <taxon>Candidatus Muproteobacteria</taxon>
    </lineage>
</organism>
<dbReference type="SUPFAM" id="SSF54637">
    <property type="entry name" value="Thioesterase/thiol ester dehydrase-isomerase"/>
    <property type="match status" value="1"/>
</dbReference>
<dbReference type="CDD" id="cd03442">
    <property type="entry name" value="BFIT_BACH"/>
    <property type="match status" value="1"/>
</dbReference>
<comment type="similarity">
    <text evidence="1">Belongs to the acyl coenzyme A hydrolase family.</text>
</comment>
<comment type="caution">
    <text evidence="5">The sequence shown here is derived from an EMBL/GenBank/DDBJ whole genome shotgun (WGS) entry which is preliminary data.</text>
</comment>
<evidence type="ECO:0000259" key="4">
    <source>
        <dbReference type="PROSITE" id="PS51770"/>
    </source>
</evidence>
<dbReference type="GO" id="GO:0052816">
    <property type="term" value="F:long-chain fatty acyl-CoA hydrolase activity"/>
    <property type="evidence" value="ECO:0007669"/>
    <property type="project" value="TreeGrafter"/>
</dbReference>
<dbReference type="InterPro" id="IPR029069">
    <property type="entry name" value="HotDog_dom_sf"/>
</dbReference>
<dbReference type="Pfam" id="PF03061">
    <property type="entry name" value="4HBT"/>
    <property type="match status" value="1"/>
</dbReference>
<dbReference type="Gene3D" id="3.10.129.10">
    <property type="entry name" value="Hotdog Thioesterase"/>
    <property type="match status" value="1"/>
</dbReference>
<dbReference type="InterPro" id="IPR006683">
    <property type="entry name" value="Thioestr_dom"/>
</dbReference>
<keyword evidence="2 3" id="KW-0378">Hydrolase</keyword>
<evidence type="ECO:0000256" key="2">
    <source>
        <dbReference type="ARBA" id="ARBA00022801"/>
    </source>
</evidence>
<dbReference type="PROSITE" id="PS51770">
    <property type="entry name" value="HOTDOG_ACOT"/>
    <property type="match status" value="1"/>
</dbReference>
<dbReference type="EMBL" id="MFSQ01000100">
    <property type="protein sequence ID" value="OGI39050.1"/>
    <property type="molecule type" value="Genomic_DNA"/>
</dbReference>
<dbReference type="PANTHER" id="PTHR11049:SF5">
    <property type="entry name" value="ACYL-COA THIOESTER HYDROLASE YCIA"/>
    <property type="match status" value="1"/>
</dbReference>
<dbReference type="GO" id="GO:0005829">
    <property type="term" value="C:cytosol"/>
    <property type="evidence" value="ECO:0007669"/>
    <property type="project" value="TreeGrafter"/>
</dbReference>
<gene>
    <name evidence="5" type="ORF">A2140_04900</name>
</gene>
<name>A0A1F6T1L1_9PROT</name>
<evidence type="ECO:0000256" key="1">
    <source>
        <dbReference type="ARBA" id="ARBA00010458"/>
    </source>
</evidence>
<dbReference type="InterPro" id="IPR033120">
    <property type="entry name" value="HOTDOG_ACOT"/>
</dbReference>
<protein>
    <submittedName>
        <fullName evidence="5">Acyl-CoA thioesterase</fullName>
    </submittedName>
</protein>
<reference evidence="5 6" key="1">
    <citation type="journal article" date="2016" name="Nat. Commun.">
        <title>Thousands of microbial genomes shed light on interconnected biogeochemical processes in an aquifer system.</title>
        <authorList>
            <person name="Anantharaman K."/>
            <person name="Brown C.T."/>
            <person name="Hug L.A."/>
            <person name="Sharon I."/>
            <person name="Castelle C.J."/>
            <person name="Probst A.J."/>
            <person name="Thomas B.C."/>
            <person name="Singh A."/>
            <person name="Wilkins M.J."/>
            <person name="Karaoz U."/>
            <person name="Brodie E.L."/>
            <person name="Williams K.H."/>
            <person name="Hubbard S.S."/>
            <person name="Banfield J.F."/>
        </authorList>
    </citation>
    <scope>NUCLEOTIDE SEQUENCE [LARGE SCALE GENOMIC DNA]</scope>
</reference>
<feature type="domain" description="HotDog ACOT-type" evidence="4">
    <location>
        <begin position="7"/>
        <end position="123"/>
    </location>
</feature>
<dbReference type="STRING" id="1817756.A2140_04900"/>
<dbReference type="PANTHER" id="PTHR11049">
    <property type="entry name" value="ACYL COENZYME A THIOESTER HYDROLASE"/>
    <property type="match status" value="1"/>
</dbReference>
<dbReference type="Proteomes" id="UP000178379">
    <property type="component" value="Unassembled WGS sequence"/>
</dbReference>
<dbReference type="GO" id="GO:0009062">
    <property type="term" value="P:fatty acid catabolic process"/>
    <property type="evidence" value="ECO:0007669"/>
    <property type="project" value="TreeGrafter"/>
</dbReference>
<sequence length="135" mass="14742">MTHNRLPDRHATLRIAPMPRDTNAAGDVFGGWLMSQVDVAGAIVAARRAQGRVVTVAVNAFHFKEPVFVTDVVSFYAGVVKVGTTSITIDVEVWSERGLRSPTPGMAVKVTEATLTYVAIDDQRRKRPVPPENQD</sequence>
<dbReference type="AlphaFoldDB" id="A0A1F6T1L1"/>
<dbReference type="GO" id="GO:0006637">
    <property type="term" value="P:acyl-CoA metabolic process"/>
    <property type="evidence" value="ECO:0007669"/>
    <property type="project" value="TreeGrafter"/>
</dbReference>